<protein>
    <submittedName>
        <fullName evidence="2">Uncharacterized protein</fullName>
    </submittedName>
</protein>
<sequence length="190" mass="20800">MGGNAWACIALDWGSVRTPVFAGCCGGVPTVAAEVVRGATWLPPALGPDPVERWTGRAPLEIRAVTQLLPEQRAPHWTAVHRTWLCQGWSLKRDLLFSGGWPLEEIAGWWLGQHALGVPSTAQRLWEAVVGRPACRALNNVIRAVCLAHGTTKVSTTQQSRVRRVRWHPVKKPGTGLRGIFSPTEHRGDT</sequence>
<evidence type="ECO:0000313" key="3">
    <source>
        <dbReference type="Proteomes" id="UP001066276"/>
    </source>
</evidence>
<evidence type="ECO:0000313" key="2">
    <source>
        <dbReference type="EMBL" id="KAJ1201260.1"/>
    </source>
</evidence>
<name>A0AAV7VI00_PLEWA</name>
<feature type="chain" id="PRO_5043978469" evidence="1">
    <location>
        <begin position="23"/>
        <end position="190"/>
    </location>
</feature>
<dbReference type="EMBL" id="JANPWB010000003">
    <property type="protein sequence ID" value="KAJ1201260.1"/>
    <property type="molecule type" value="Genomic_DNA"/>
</dbReference>
<reference evidence="2" key="1">
    <citation type="journal article" date="2022" name="bioRxiv">
        <title>Sequencing and chromosome-scale assembly of the giantPleurodeles waltlgenome.</title>
        <authorList>
            <person name="Brown T."/>
            <person name="Elewa A."/>
            <person name="Iarovenko S."/>
            <person name="Subramanian E."/>
            <person name="Araus A.J."/>
            <person name="Petzold A."/>
            <person name="Susuki M."/>
            <person name="Suzuki K.-i.T."/>
            <person name="Hayashi T."/>
            <person name="Toyoda A."/>
            <person name="Oliveira C."/>
            <person name="Osipova E."/>
            <person name="Leigh N.D."/>
            <person name="Simon A."/>
            <person name="Yun M.H."/>
        </authorList>
    </citation>
    <scope>NUCLEOTIDE SEQUENCE</scope>
    <source>
        <strain evidence="2">20211129_DDA</strain>
        <tissue evidence="2">Liver</tissue>
    </source>
</reference>
<accession>A0AAV7VI00</accession>
<keyword evidence="1" id="KW-0732">Signal</keyword>
<comment type="caution">
    <text evidence="2">The sequence shown here is derived from an EMBL/GenBank/DDBJ whole genome shotgun (WGS) entry which is preliminary data.</text>
</comment>
<keyword evidence="3" id="KW-1185">Reference proteome</keyword>
<gene>
    <name evidence="2" type="ORF">NDU88_005073</name>
</gene>
<proteinExistence type="predicted"/>
<dbReference type="AlphaFoldDB" id="A0AAV7VI00"/>
<organism evidence="2 3">
    <name type="scientific">Pleurodeles waltl</name>
    <name type="common">Iberian ribbed newt</name>
    <dbReference type="NCBI Taxonomy" id="8319"/>
    <lineage>
        <taxon>Eukaryota</taxon>
        <taxon>Metazoa</taxon>
        <taxon>Chordata</taxon>
        <taxon>Craniata</taxon>
        <taxon>Vertebrata</taxon>
        <taxon>Euteleostomi</taxon>
        <taxon>Amphibia</taxon>
        <taxon>Batrachia</taxon>
        <taxon>Caudata</taxon>
        <taxon>Salamandroidea</taxon>
        <taxon>Salamandridae</taxon>
        <taxon>Pleurodelinae</taxon>
        <taxon>Pleurodeles</taxon>
    </lineage>
</organism>
<evidence type="ECO:0000256" key="1">
    <source>
        <dbReference type="SAM" id="SignalP"/>
    </source>
</evidence>
<dbReference type="Proteomes" id="UP001066276">
    <property type="component" value="Chromosome 2_1"/>
</dbReference>
<feature type="signal peptide" evidence="1">
    <location>
        <begin position="1"/>
        <end position="22"/>
    </location>
</feature>